<accession>A0A1I2BT99</accession>
<dbReference type="GO" id="GO:0005886">
    <property type="term" value="C:plasma membrane"/>
    <property type="evidence" value="ECO:0007669"/>
    <property type="project" value="UniProtKB-SubCell"/>
</dbReference>
<protein>
    <submittedName>
        <fullName evidence="7">Threonine/homoserine/homoserine lactone efflux protein</fullName>
    </submittedName>
</protein>
<dbReference type="EMBL" id="FONT01000002">
    <property type="protein sequence ID" value="SFE59128.1"/>
    <property type="molecule type" value="Genomic_DNA"/>
</dbReference>
<evidence type="ECO:0000256" key="2">
    <source>
        <dbReference type="ARBA" id="ARBA00022475"/>
    </source>
</evidence>
<name>A0A1I2BT99_9BACI</name>
<keyword evidence="4 6" id="KW-1133">Transmembrane helix</keyword>
<dbReference type="PANTHER" id="PTHR30086:SF20">
    <property type="entry name" value="ARGININE EXPORTER PROTEIN ARGO-RELATED"/>
    <property type="match status" value="1"/>
</dbReference>
<evidence type="ECO:0000256" key="5">
    <source>
        <dbReference type="ARBA" id="ARBA00023136"/>
    </source>
</evidence>
<feature type="transmembrane region" description="Helical" evidence="6">
    <location>
        <begin position="71"/>
        <end position="89"/>
    </location>
</feature>
<feature type="transmembrane region" description="Helical" evidence="6">
    <location>
        <begin position="191"/>
        <end position="207"/>
    </location>
</feature>
<feature type="transmembrane region" description="Helical" evidence="6">
    <location>
        <begin position="116"/>
        <end position="138"/>
    </location>
</feature>
<evidence type="ECO:0000256" key="3">
    <source>
        <dbReference type="ARBA" id="ARBA00022692"/>
    </source>
</evidence>
<reference evidence="7 8" key="1">
    <citation type="submission" date="2016-10" db="EMBL/GenBank/DDBJ databases">
        <authorList>
            <person name="de Groot N.N."/>
        </authorList>
    </citation>
    <scope>NUCLEOTIDE SEQUENCE [LARGE SCALE GENOMIC DNA]</scope>
    <source>
        <strain evidence="7 8">DSM 23995</strain>
    </source>
</reference>
<dbReference type="OrthoDB" id="9784202at2"/>
<evidence type="ECO:0000313" key="8">
    <source>
        <dbReference type="Proteomes" id="UP000199516"/>
    </source>
</evidence>
<keyword evidence="8" id="KW-1185">Reference proteome</keyword>
<organism evidence="7 8">
    <name type="scientific">Alteribacillus iranensis</name>
    <dbReference type="NCBI Taxonomy" id="930128"/>
    <lineage>
        <taxon>Bacteria</taxon>
        <taxon>Bacillati</taxon>
        <taxon>Bacillota</taxon>
        <taxon>Bacilli</taxon>
        <taxon>Bacillales</taxon>
        <taxon>Bacillaceae</taxon>
        <taxon>Alteribacillus</taxon>
    </lineage>
</organism>
<gene>
    <name evidence="7" type="ORF">SAMN05192532_102486</name>
</gene>
<dbReference type="AlphaFoldDB" id="A0A1I2BT99"/>
<feature type="transmembrane region" description="Helical" evidence="6">
    <location>
        <begin position="150"/>
        <end position="170"/>
    </location>
</feature>
<dbReference type="Pfam" id="PF01810">
    <property type="entry name" value="LysE"/>
    <property type="match status" value="1"/>
</dbReference>
<evidence type="ECO:0000313" key="7">
    <source>
        <dbReference type="EMBL" id="SFE59128.1"/>
    </source>
</evidence>
<dbReference type="Proteomes" id="UP000199516">
    <property type="component" value="Unassembled WGS sequence"/>
</dbReference>
<dbReference type="PANTHER" id="PTHR30086">
    <property type="entry name" value="ARGININE EXPORTER PROTEIN ARGO"/>
    <property type="match status" value="1"/>
</dbReference>
<feature type="transmembrane region" description="Helical" evidence="6">
    <location>
        <begin position="6"/>
        <end position="30"/>
    </location>
</feature>
<evidence type="ECO:0000256" key="4">
    <source>
        <dbReference type="ARBA" id="ARBA00022989"/>
    </source>
</evidence>
<dbReference type="InterPro" id="IPR001123">
    <property type="entry name" value="LeuE-type"/>
</dbReference>
<dbReference type="GO" id="GO:0015171">
    <property type="term" value="F:amino acid transmembrane transporter activity"/>
    <property type="evidence" value="ECO:0007669"/>
    <property type="project" value="TreeGrafter"/>
</dbReference>
<feature type="transmembrane region" description="Helical" evidence="6">
    <location>
        <begin position="42"/>
        <end position="65"/>
    </location>
</feature>
<dbReference type="RefSeq" id="WP_091659112.1">
    <property type="nucleotide sequence ID" value="NZ_FONT01000002.1"/>
</dbReference>
<dbReference type="PIRSF" id="PIRSF006324">
    <property type="entry name" value="LeuE"/>
    <property type="match status" value="1"/>
</dbReference>
<keyword evidence="2" id="KW-1003">Cell membrane</keyword>
<keyword evidence="3 6" id="KW-0812">Transmembrane</keyword>
<evidence type="ECO:0000256" key="6">
    <source>
        <dbReference type="SAM" id="Phobius"/>
    </source>
</evidence>
<evidence type="ECO:0000256" key="1">
    <source>
        <dbReference type="ARBA" id="ARBA00004651"/>
    </source>
</evidence>
<proteinExistence type="predicted"/>
<sequence length="212" mass="22415">MLDLQSFGLFIIAALTLLTIPGPSVLYVIARSVDQGRQAGMASVLGNAFGSALLAVAAALGLTAILASSEIAFHLVKYVGAAYLVYLGISRFFSKEEAATAVTAPRERLSRIFTQGAIVAALNPKTALFFLAFVPQFVDASQGGIWEQTLFLGMMLILLGIVTDSIYALLAGTAGNWLTKHGLISGKMNRNLTSGIYLALGILFALMDPGKR</sequence>
<comment type="subcellular location">
    <subcellularLocation>
        <location evidence="1">Cell membrane</location>
        <topology evidence="1">Multi-pass membrane protein</topology>
    </subcellularLocation>
</comment>
<keyword evidence="5 6" id="KW-0472">Membrane</keyword>